<keyword evidence="1" id="KW-0812">Transmembrane</keyword>
<organism evidence="2 3">
    <name type="scientific">Aequorivita soesokkakensis</name>
    <dbReference type="NCBI Taxonomy" id="1385699"/>
    <lineage>
        <taxon>Bacteria</taxon>
        <taxon>Pseudomonadati</taxon>
        <taxon>Bacteroidota</taxon>
        <taxon>Flavobacteriia</taxon>
        <taxon>Flavobacteriales</taxon>
        <taxon>Flavobacteriaceae</taxon>
        <taxon>Aequorivita</taxon>
    </lineage>
</organism>
<comment type="caution">
    <text evidence="2">The sequence shown here is derived from an EMBL/GenBank/DDBJ whole genome shotgun (WGS) entry which is preliminary data.</text>
</comment>
<evidence type="ECO:0000313" key="3">
    <source>
        <dbReference type="Proteomes" id="UP000077552"/>
    </source>
</evidence>
<evidence type="ECO:0000256" key="1">
    <source>
        <dbReference type="SAM" id="Phobius"/>
    </source>
</evidence>
<evidence type="ECO:0000313" key="2">
    <source>
        <dbReference type="EMBL" id="OAD91317.1"/>
    </source>
</evidence>
<reference evidence="2 3" key="1">
    <citation type="submission" date="2016-05" db="EMBL/GenBank/DDBJ databases">
        <title>Genome sequencing of Vitellibacter soesokkakensis RSSK-12.</title>
        <authorList>
            <person name="Thevarajoo S."/>
            <person name="Selvaratnam C."/>
            <person name="Goh K.M."/>
            <person name="Chan K.-G."/>
            <person name="Chong C.S."/>
        </authorList>
    </citation>
    <scope>NUCLEOTIDE SEQUENCE [LARGE SCALE GENOMIC DNA]</scope>
    <source>
        <strain evidence="2 3">RSSK-12</strain>
    </source>
</reference>
<dbReference type="EMBL" id="LXIE01000015">
    <property type="protein sequence ID" value="OAD91317.1"/>
    <property type="molecule type" value="Genomic_DNA"/>
</dbReference>
<keyword evidence="3" id="KW-1185">Reference proteome</keyword>
<evidence type="ECO:0008006" key="4">
    <source>
        <dbReference type="Google" id="ProtNLM"/>
    </source>
</evidence>
<feature type="transmembrane region" description="Helical" evidence="1">
    <location>
        <begin position="106"/>
        <end position="128"/>
    </location>
</feature>
<dbReference type="AlphaFoldDB" id="A0A1A9LE09"/>
<dbReference type="RefSeq" id="WP_068761926.1">
    <property type="nucleotide sequence ID" value="NZ_LXIE01000015.1"/>
</dbReference>
<dbReference type="OrthoDB" id="10016667at2"/>
<sequence length="132" mass="15202">MAIIYILLPLFGALPLFITVIKMRNGQRIINNGTKTEAKVVKIIPWRLSFRTRMDTLILQYYVEGNKEIYHGKASAPPWQYKVGDTLSITYLNDNPNKMTVKGANVYIPILVFTVLIFLFMIFATFQIEELV</sequence>
<keyword evidence="1" id="KW-0472">Membrane</keyword>
<accession>A0A1A9LE09</accession>
<protein>
    <recommendedName>
        <fullName evidence="4">DUF3592 domain-containing protein</fullName>
    </recommendedName>
</protein>
<gene>
    <name evidence="2" type="ORF">A7A78_12470</name>
</gene>
<dbReference type="Proteomes" id="UP000077552">
    <property type="component" value="Unassembled WGS sequence"/>
</dbReference>
<proteinExistence type="predicted"/>
<feature type="transmembrane region" description="Helical" evidence="1">
    <location>
        <begin position="6"/>
        <end position="23"/>
    </location>
</feature>
<keyword evidence="1" id="KW-1133">Transmembrane helix</keyword>
<name>A0A1A9LE09_9FLAO</name>